<dbReference type="Proteomes" id="UP000186817">
    <property type="component" value="Unassembled WGS sequence"/>
</dbReference>
<sequence>MANGRVLGHDGIWLLAVTRHPAQELCGVEGGRPSAARPTLKQRVLLQQLGLGGLRGAPSCQAGLCVD</sequence>
<evidence type="ECO:0000313" key="2">
    <source>
        <dbReference type="Proteomes" id="UP000186817"/>
    </source>
</evidence>
<protein>
    <submittedName>
        <fullName evidence="1">Uncharacterized protein</fullName>
    </submittedName>
</protein>
<proteinExistence type="predicted"/>
<accession>A0A1Q9BXI9</accession>
<name>A0A1Q9BXI9_SYMMI</name>
<evidence type="ECO:0000313" key="1">
    <source>
        <dbReference type="EMBL" id="OLP75382.1"/>
    </source>
</evidence>
<dbReference type="EMBL" id="LSRX01002532">
    <property type="protein sequence ID" value="OLP75382.1"/>
    <property type="molecule type" value="Genomic_DNA"/>
</dbReference>
<reference evidence="1 2" key="1">
    <citation type="submission" date="2016-02" db="EMBL/GenBank/DDBJ databases">
        <title>Genome analysis of coral dinoflagellate symbionts highlights evolutionary adaptations to a symbiotic lifestyle.</title>
        <authorList>
            <person name="Aranda M."/>
            <person name="Li Y."/>
            <person name="Liew Y.J."/>
            <person name="Baumgarten S."/>
            <person name="Simakov O."/>
            <person name="Wilson M."/>
            <person name="Piel J."/>
            <person name="Ashoor H."/>
            <person name="Bougouffa S."/>
            <person name="Bajic V.B."/>
            <person name="Ryu T."/>
            <person name="Ravasi T."/>
            <person name="Bayer T."/>
            <person name="Micklem G."/>
            <person name="Kim H."/>
            <person name="Bhak J."/>
            <person name="Lajeunesse T.C."/>
            <person name="Voolstra C.R."/>
        </authorList>
    </citation>
    <scope>NUCLEOTIDE SEQUENCE [LARGE SCALE GENOMIC DNA]</scope>
    <source>
        <strain evidence="1 2">CCMP2467</strain>
    </source>
</reference>
<gene>
    <name evidence="1" type="ORF">AK812_SmicGene44832</name>
</gene>
<dbReference type="AlphaFoldDB" id="A0A1Q9BXI9"/>
<keyword evidence="2" id="KW-1185">Reference proteome</keyword>
<organism evidence="1 2">
    <name type="scientific">Symbiodinium microadriaticum</name>
    <name type="common">Dinoflagellate</name>
    <name type="synonym">Zooxanthella microadriatica</name>
    <dbReference type="NCBI Taxonomy" id="2951"/>
    <lineage>
        <taxon>Eukaryota</taxon>
        <taxon>Sar</taxon>
        <taxon>Alveolata</taxon>
        <taxon>Dinophyceae</taxon>
        <taxon>Suessiales</taxon>
        <taxon>Symbiodiniaceae</taxon>
        <taxon>Symbiodinium</taxon>
    </lineage>
</organism>
<comment type="caution">
    <text evidence="1">The sequence shown here is derived from an EMBL/GenBank/DDBJ whole genome shotgun (WGS) entry which is preliminary data.</text>
</comment>